<keyword evidence="6" id="KW-1185">Reference proteome</keyword>
<dbReference type="GO" id="GO:0008234">
    <property type="term" value="F:cysteine-type peptidase activity"/>
    <property type="evidence" value="ECO:0007669"/>
    <property type="project" value="InterPro"/>
</dbReference>
<evidence type="ECO:0000313" key="5">
    <source>
        <dbReference type="EMBL" id="KAJ4363062.1"/>
    </source>
</evidence>
<protein>
    <recommendedName>
        <fullName evidence="4">Ubiquitin-like protease family profile domain-containing protein</fullName>
    </recommendedName>
</protein>
<gene>
    <name evidence="5" type="ORF">N0V83_010182</name>
</gene>
<evidence type="ECO:0000256" key="2">
    <source>
        <dbReference type="ARBA" id="ARBA00022801"/>
    </source>
</evidence>
<dbReference type="AlphaFoldDB" id="A0A9W8Y088"/>
<feature type="compositionally biased region" description="Basic and acidic residues" evidence="3">
    <location>
        <begin position="565"/>
        <end position="577"/>
    </location>
</feature>
<feature type="domain" description="Ubiquitin-like protease family profile" evidence="4">
    <location>
        <begin position="1"/>
        <end position="172"/>
    </location>
</feature>
<dbReference type="PROSITE" id="PS50600">
    <property type="entry name" value="ULP_PROTEASE"/>
    <property type="match status" value="1"/>
</dbReference>
<evidence type="ECO:0000259" key="4">
    <source>
        <dbReference type="PROSITE" id="PS50600"/>
    </source>
</evidence>
<evidence type="ECO:0000313" key="6">
    <source>
        <dbReference type="Proteomes" id="UP001140560"/>
    </source>
</evidence>
<feature type="compositionally biased region" description="Acidic residues" evidence="3">
    <location>
        <begin position="545"/>
        <end position="554"/>
    </location>
</feature>
<feature type="compositionally biased region" description="Polar residues" evidence="3">
    <location>
        <begin position="286"/>
        <end position="300"/>
    </location>
</feature>
<keyword evidence="2" id="KW-0378">Hydrolase</keyword>
<feature type="compositionally biased region" description="Basic and acidic residues" evidence="3">
    <location>
        <begin position="528"/>
        <end position="537"/>
    </location>
</feature>
<dbReference type="InterPro" id="IPR003653">
    <property type="entry name" value="Peptidase_C48_C"/>
</dbReference>
<name>A0A9W8Y088_9PLEO</name>
<organism evidence="5 6">
    <name type="scientific">Neocucurbitaria cava</name>
    <dbReference type="NCBI Taxonomy" id="798079"/>
    <lineage>
        <taxon>Eukaryota</taxon>
        <taxon>Fungi</taxon>
        <taxon>Dikarya</taxon>
        <taxon>Ascomycota</taxon>
        <taxon>Pezizomycotina</taxon>
        <taxon>Dothideomycetes</taxon>
        <taxon>Pleosporomycetidae</taxon>
        <taxon>Pleosporales</taxon>
        <taxon>Pleosporineae</taxon>
        <taxon>Cucurbitariaceae</taxon>
        <taxon>Neocucurbitaria</taxon>
    </lineage>
</organism>
<sequence length="963" mass="109081">MTITWEASQLYRAAMHSGYLVPADTQDYKTNWAPMVNDFKSHNIVVIPVNNGFKAETAPNPSTTQQPGLARGSHWSCLVIDKHDANLSIARYIDGTARAVKGDTKWMVADIQMNAPIAGHVLCGFETLLGVKRGAMKTSSLKFTPHMELADESTLDDYGRCGPYVYAFLDYLLANKRNLIDSPGLKARFNPNERRKREREFGFNSEFTRKKLQYELFAERANQEPRYNITDEVFHDLRSRLTFEQFISLARDDTNDLSPPQKNDYRPSPDNDRARNRNRAGDGMQKSLQKELSTTRQNTPEASLGVLKVLTKNPNYRFPEGYSKDQLPEDFAQLRPDEVKQWHDLYRKDLFNLGDSGRSLDNPTIKAVLHRVFKGSFENEPVDSLRTYADSSTFFSPSERAEQRSKPAGELAAWLDTHLLELQIPQFASLSNPQIDNWIVNLHPDAKDVVQDRDGNNLHNRARGMLYRFFVGKIEDMTDKEVDEWRNNDPAMSADDKNDTSSARRWLNYNHETTKPVPYLKDSPLHWPRKEHPLEQGHKRKRSDDDNDGNGDNDNDAHQRKKGPKHDDKHGKDDDNMNSRSIDYWLRVDAETLNKYVTDDIRNDPRIGEHSNEYTYRAILYVQHGGLFTGITRLAHASSWIHDVNVFTTSKDRNASGVDAVIDIKGEVDFRTSRAEVQRRMDAKYRPTDIQPEQAPVGGNKNGRGPPKKRVERPKPGGAPPKSDVGPPKPNGRPSKPGGGPNKSAQAPPKSALALPKSTPPPSRITRASSKVSQASITSAQQPSRSTRAASKANQSPPKSNGTTVKFKPVYRKFSEAATSNLPRLNRAALSQENVNFTRMTEEQVNDWVQLGWMQTPVNHNLDLWHNKTLLQMCFGGLATLSEDDRTYWMANDPLFASNNDNQNPSKFVATLKERVADSVIMDNRGHDHLYPDWYLAHFREGRKIRVMGRRGRKGWGGDGGGE</sequence>
<reference evidence="5" key="1">
    <citation type="submission" date="2022-10" db="EMBL/GenBank/DDBJ databases">
        <title>Tapping the CABI collections for fungal endophytes: first genome assemblies for Collariella, Neodidymelliopsis, Ascochyta clinopodiicola, Didymella pomorum, Didymosphaeria variabile, Neocosmospora piperis and Neocucurbitaria cava.</title>
        <authorList>
            <person name="Hill R."/>
        </authorList>
    </citation>
    <scope>NUCLEOTIDE SEQUENCE</scope>
    <source>
        <strain evidence="5">IMI 356814</strain>
    </source>
</reference>
<dbReference type="Proteomes" id="UP001140560">
    <property type="component" value="Unassembled WGS sequence"/>
</dbReference>
<feature type="compositionally biased region" description="Basic and acidic residues" evidence="3">
    <location>
        <begin position="263"/>
        <end position="275"/>
    </location>
</feature>
<dbReference type="EMBL" id="JAPEUY010000020">
    <property type="protein sequence ID" value="KAJ4363062.1"/>
    <property type="molecule type" value="Genomic_DNA"/>
</dbReference>
<comment type="caution">
    <text evidence="5">The sequence shown here is derived from an EMBL/GenBank/DDBJ whole genome shotgun (WGS) entry which is preliminary data.</text>
</comment>
<proteinExistence type="predicted"/>
<evidence type="ECO:0000256" key="3">
    <source>
        <dbReference type="SAM" id="MobiDB-lite"/>
    </source>
</evidence>
<keyword evidence="1" id="KW-0645">Protease</keyword>
<dbReference type="OrthoDB" id="3800703at2759"/>
<dbReference type="GO" id="GO:0006508">
    <property type="term" value="P:proteolysis"/>
    <property type="evidence" value="ECO:0007669"/>
    <property type="project" value="UniProtKB-KW"/>
</dbReference>
<accession>A0A9W8Y088</accession>
<dbReference type="GO" id="GO:0019783">
    <property type="term" value="F:ubiquitin-like protein peptidase activity"/>
    <property type="evidence" value="ECO:0007669"/>
    <property type="project" value="UniProtKB-ARBA"/>
</dbReference>
<feature type="compositionally biased region" description="Polar residues" evidence="3">
    <location>
        <begin position="766"/>
        <end position="804"/>
    </location>
</feature>
<feature type="region of interest" description="Disordered" evidence="3">
    <location>
        <begin position="252"/>
        <end position="300"/>
    </location>
</feature>
<feature type="region of interest" description="Disordered" evidence="3">
    <location>
        <begin position="679"/>
        <end position="805"/>
    </location>
</feature>
<feature type="region of interest" description="Disordered" evidence="3">
    <location>
        <begin position="514"/>
        <end position="578"/>
    </location>
</feature>
<evidence type="ECO:0000256" key="1">
    <source>
        <dbReference type="ARBA" id="ARBA00022670"/>
    </source>
</evidence>